<proteinExistence type="inferred from homology"/>
<dbReference type="Pfam" id="PF05970">
    <property type="entry name" value="PIF1"/>
    <property type="match status" value="1"/>
</dbReference>
<dbReference type="InterPro" id="IPR010285">
    <property type="entry name" value="DNA_helicase_pif1-like_DEAD"/>
</dbReference>
<dbReference type="EMBL" id="KQ425165">
    <property type="protein sequence ID" value="KOF69856.1"/>
    <property type="molecule type" value="Genomic_DNA"/>
</dbReference>
<dbReference type="EC" id="5.6.2.3" evidence="1"/>
<keyword evidence="1" id="KW-0547">Nucleotide-binding</keyword>
<evidence type="ECO:0000313" key="3">
    <source>
        <dbReference type="EMBL" id="KOF69856.1"/>
    </source>
</evidence>
<dbReference type="PANTHER" id="PTHR10492:SF57">
    <property type="entry name" value="ATP-DEPENDENT DNA HELICASE"/>
    <property type="match status" value="1"/>
</dbReference>
<comment type="cofactor">
    <cofactor evidence="1">
        <name>Mg(2+)</name>
        <dbReference type="ChEBI" id="CHEBI:18420"/>
    </cofactor>
</comment>
<keyword evidence="1" id="KW-0234">DNA repair</keyword>
<dbReference type="GO" id="GO:0016887">
    <property type="term" value="F:ATP hydrolysis activity"/>
    <property type="evidence" value="ECO:0007669"/>
    <property type="project" value="RHEA"/>
</dbReference>
<dbReference type="GO" id="GO:0043139">
    <property type="term" value="F:5'-3' DNA helicase activity"/>
    <property type="evidence" value="ECO:0007669"/>
    <property type="project" value="UniProtKB-EC"/>
</dbReference>
<keyword evidence="1" id="KW-0233">DNA recombination</keyword>
<feature type="non-terminal residue" evidence="3">
    <location>
        <position position="1"/>
    </location>
</feature>
<dbReference type="AlphaFoldDB" id="A0A0L8FYP4"/>
<dbReference type="PANTHER" id="PTHR10492">
    <property type="match status" value="1"/>
</dbReference>
<keyword evidence="1" id="KW-0067">ATP-binding</keyword>
<comment type="similarity">
    <text evidence="1">Belongs to the helicase family.</text>
</comment>
<protein>
    <recommendedName>
        <fullName evidence="1">ATP-dependent DNA helicase</fullName>
        <ecNumber evidence="1">5.6.2.3</ecNumber>
    </recommendedName>
</protein>
<evidence type="ECO:0000259" key="2">
    <source>
        <dbReference type="Pfam" id="PF05970"/>
    </source>
</evidence>
<dbReference type="GO" id="GO:0006310">
    <property type="term" value="P:DNA recombination"/>
    <property type="evidence" value="ECO:0007669"/>
    <property type="project" value="UniProtKB-KW"/>
</dbReference>
<name>A0A0L8FYP4_OCTBM</name>
<reference evidence="3" key="1">
    <citation type="submission" date="2015-07" db="EMBL/GenBank/DDBJ databases">
        <title>MeaNS - Measles Nucleotide Surveillance Program.</title>
        <authorList>
            <person name="Tran T."/>
            <person name="Druce J."/>
        </authorList>
    </citation>
    <scope>NUCLEOTIDE SEQUENCE</scope>
    <source>
        <strain evidence="3">UCB-OBI-ISO-001</strain>
        <tissue evidence="3">Gonad</tissue>
    </source>
</reference>
<sequence>NIVISLQEMLHNHNDLVRSFKTAMEQSHPNDDFHVVIRSDKRPVDEYGCCFNAPATNKVAILLVGEQHDRRNIIIHLQDSMLTCISEAYWSYDALQYPLIFWQGQDGFCNISSPCQLWKKHQESFCADIVHRLQKENQSLEIQLTENIKNDALLILEYKVLQLGRKPFQEYGLPDPIRDQEILRETSYNINNLNVYQNVGLFFLDTPLGSGKMFLINLLLAKVCLYGCIALAVASSEIAATLLTSGRTAHFTFKLPLNLVRTETPICNICKTSAKAKVLQQTCLIV</sequence>
<organism evidence="3">
    <name type="scientific">Octopus bimaculoides</name>
    <name type="common">California two-spotted octopus</name>
    <dbReference type="NCBI Taxonomy" id="37653"/>
    <lineage>
        <taxon>Eukaryota</taxon>
        <taxon>Metazoa</taxon>
        <taxon>Spiralia</taxon>
        <taxon>Lophotrochozoa</taxon>
        <taxon>Mollusca</taxon>
        <taxon>Cephalopoda</taxon>
        <taxon>Coleoidea</taxon>
        <taxon>Octopodiformes</taxon>
        <taxon>Octopoda</taxon>
        <taxon>Incirrata</taxon>
        <taxon>Octopodidae</taxon>
        <taxon>Octopus</taxon>
    </lineage>
</organism>
<dbReference type="OrthoDB" id="6128111at2759"/>
<gene>
    <name evidence="3" type="ORF">OCBIM_22003982mg</name>
</gene>
<keyword evidence="1" id="KW-0347">Helicase</keyword>
<keyword evidence="1" id="KW-0227">DNA damage</keyword>
<dbReference type="GO" id="GO:0005524">
    <property type="term" value="F:ATP binding"/>
    <property type="evidence" value="ECO:0007669"/>
    <property type="project" value="UniProtKB-KW"/>
</dbReference>
<comment type="catalytic activity">
    <reaction evidence="1">
        <text>ATP + H2O = ADP + phosphate + H(+)</text>
        <dbReference type="Rhea" id="RHEA:13065"/>
        <dbReference type="ChEBI" id="CHEBI:15377"/>
        <dbReference type="ChEBI" id="CHEBI:15378"/>
        <dbReference type="ChEBI" id="CHEBI:30616"/>
        <dbReference type="ChEBI" id="CHEBI:43474"/>
        <dbReference type="ChEBI" id="CHEBI:456216"/>
        <dbReference type="EC" id="5.6.2.3"/>
    </reaction>
</comment>
<dbReference type="GO" id="GO:0006281">
    <property type="term" value="P:DNA repair"/>
    <property type="evidence" value="ECO:0007669"/>
    <property type="project" value="UniProtKB-KW"/>
</dbReference>
<feature type="domain" description="DNA helicase Pif1-like DEAD-box helicase" evidence="2">
    <location>
        <begin position="192"/>
        <end position="286"/>
    </location>
</feature>
<keyword evidence="1" id="KW-0378">Hydrolase</keyword>
<dbReference type="GO" id="GO:0000723">
    <property type="term" value="P:telomere maintenance"/>
    <property type="evidence" value="ECO:0007669"/>
    <property type="project" value="InterPro"/>
</dbReference>
<evidence type="ECO:0000256" key="1">
    <source>
        <dbReference type="RuleBase" id="RU363044"/>
    </source>
</evidence>
<accession>A0A0L8FYP4</accession>